<keyword evidence="5" id="KW-0418">Kinase</keyword>
<dbReference type="GO" id="GO:0000723">
    <property type="term" value="P:telomere maintenance"/>
    <property type="evidence" value="ECO:0007669"/>
    <property type="project" value="TreeGrafter"/>
</dbReference>
<dbReference type="GO" id="GO:0006281">
    <property type="term" value="P:DNA repair"/>
    <property type="evidence" value="ECO:0007669"/>
    <property type="project" value="TreeGrafter"/>
</dbReference>
<evidence type="ECO:0000256" key="5">
    <source>
        <dbReference type="ARBA" id="ARBA00022777"/>
    </source>
</evidence>
<evidence type="ECO:0000256" key="1">
    <source>
        <dbReference type="ARBA" id="ARBA00004123"/>
    </source>
</evidence>
<evidence type="ECO:0000256" key="4">
    <source>
        <dbReference type="ARBA" id="ARBA00022763"/>
    </source>
</evidence>
<keyword evidence="8" id="KW-0175">Coiled coil</keyword>
<dbReference type="PROSITE" id="PS00916">
    <property type="entry name" value="PI3_4_KINASE_2"/>
    <property type="match status" value="1"/>
</dbReference>
<dbReference type="GO" id="GO:0005694">
    <property type="term" value="C:chromosome"/>
    <property type="evidence" value="ECO:0007669"/>
    <property type="project" value="TreeGrafter"/>
</dbReference>
<comment type="subcellular location">
    <subcellularLocation>
        <location evidence="1">Nucleus</location>
    </subcellularLocation>
</comment>
<organism evidence="10 11">
    <name type="scientific">Schistosoma bovis</name>
    <name type="common">Blood fluke</name>
    <dbReference type="NCBI Taxonomy" id="6184"/>
    <lineage>
        <taxon>Eukaryota</taxon>
        <taxon>Metazoa</taxon>
        <taxon>Spiralia</taxon>
        <taxon>Lophotrochozoa</taxon>
        <taxon>Platyhelminthes</taxon>
        <taxon>Trematoda</taxon>
        <taxon>Digenea</taxon>
        <taxon>Strigeidida</taxon>
        <taxon>Schistosomatoidea</taxon>
        <taxon>Schistosomatidae</taxon>
        <taxon>Schistosoma</taxon>
    </lineage>
</organism>
<gene>
    <name evidence="10" type="ORF">DC041_0000806</name>
</gene>
<evidence type="ECO:0000256" key="3">
    <source>
        <dbReference type="ARBA" id="ARBA00022679"/>
    </source>
</evidence>
<keyword evidence="11" id="KW-1185">Reference proteome</keyword>
<comment type="caution">
    <text evidence="10">The sequence shown here is derived from an EMBL/GenBank/DDBJ whole genome shotgun (WGS) entry which is preliminary data.</text>
</comment>
<name>A0A430QUE7_SCHBO</name>
<keyword evidence="3" id="KW-0808">Transferase</keyword>
<reference evidence="10 11" key="1">
    <citation type="journal article" date="2019" name="PLoS Pathog.">
        <title>Genome sequence of the bovine parasite Schistosoma bovis Tanzania.</title>
        <authorList>
            <person name="Oey H."/>
            <person name="Zakrzewski M."/>
            <person name="Gobert G."/>
            <person name="Gravermann K."/>
            <person name="Stoye J."/>
            <person name="Jones M."/>
            <person name="Mcmanus D."/>
            <person name="Krause L."/>
        </authorList>
    </citation>
    <scope>NUCLEOTIDE SEQUENCE [LARGE SCALE GENOMIC DNA]</scope>
    <source>
        <strain evidence="10 11">TAN1997</strain>
    </source>
</reference>
<dbReference type="InterPro" id="IPR011009">
    <property type="entry name" value="Kinase-like_dom_sf"/>
</dbReference>
<dbReference type="PANTHER" id="PTHR11139">
    <property type="entry name" value="ATAXIA TELANGIECTASIA MUTATED ATM -RELATED"/>
    <property type="match status" value="1"/>
</dbReference>
<protein>
    <recommendedName>
        <fullName evidence="7">Serine/threonine-protein kinase ATR</fullName>
    </recommendedName>
</protein>
<evidence type="ECO:0000256" key="8">
    <source>
        <dbReference type="SAM" id="Coils"/>
    </source>
</evidence>
<dbReference type="InterPro" id="IPR050517">
    <property type="entry name" value="DDR_Repair_Kinase"/>
</dbReference>
<feature type="non-terminal residue" evidence="10">
    <location>
        <position position="392"/>
    </location>
</feature>
<dbReference type="Proteomes" id="UP000290809">
    <property type="component" value="Unassembled WGS sequence"/>
</dbReference>
<dbReference type="GO" id="GO:0004674">
    <property type="term" value="F:protein serine/threonine kinase activity"/>
    <property type="evidence" value="ECO:0007669"/>
    <property type="project" value="UniProtKB-KW"/>
</dbReference>
<evidence type="ECO:0000256" key="2">
    <source>
        <dbReference type="ARBA" id="ARBA00022527"/>
    </source>
</evidence>
<evidence type="ECO:0000259" key="9">
    <source>
        <dbReference type="PROSITE" id="PS50290"/>
    </source>
</evidence>
<dbReference type="STRING" id="6184.A0A430QUE7"/>
<dbReference type="InterPro" id="IPR000403">
    <property type="entry name" value="PI3/4_kinase_cat_dom"/>
</dbReference>
<keyword evidence="4" id="KW-0227">DNA damage</keyword>
<sequence>MKHKPSNTLSFSLDLYLKFNSFFIEYLNGRSHGKHTLHFDLHIRSGQFMAAYTCVLRAEDFGIPDALLERAKLLWQTDKREAAQACLDKGIPDVFGCSIFNVRNKQSNENIEVSTEYRTISAQQFKLRDELTNIRKQLTTAEAEVKSLRDDAKLQQRQLNPLALLENLNDLCLRDGLGSPICSAIPVDFIDSTTGNKFQLYVGQDSISLCNHLKTVCGLFMTADRRELRNFSLRQTVRPITRLIESSEFSRILIPIHRQLVPNHLLPNATSEQIAHHWPFAEQPDRLVCLTHIEDSVEILGSQTRPKKMTWVGSDGRECYARTCAVMSMVGYVLGLGDRHTENILFDSISGDLVHVDFSCVFNNGLTLPWPERVPFRLTRNMVHAMGPTGYE</sequence>
<evidence type="ECO:0000256" key="7">
    <source>
        <dbReference type="ARBA" id="ARBA00024420"/>
    </source>
</evidence>
<dbReference type="PANTHER" id="PTHR11139:SF69">
    <property type="entry name" value="SERINE_THREONINE-PROTEIN KINASE ATR"/>
    <property type="match status" value="1"/>
</dbReference>
<keyword evidence="6" id="KW-0539">Nucleus</keyword>
<dbReference type="GO" id="GO:0005634">
    <property type="term" value="C:nucleus"/>
    <property type="evidence" value="ECO:0007669"/>
    <property type="project" value="UniProtKB-SubCell"/>
</dbReference>
<dbReference type="InterPro" id="IPR018936">
    <property type="entry name" value="PI3/4_kinase_CS"/>
</dbReference>
<evidence type="ECO:0000313" key="11">
    <source>
        <dbReference type="Proteomes" id="UP000290809"/>
    </source>
</evidence>
<dbReference type="Gene3D" id="1.10.1070.11">
    <property type="entry name" value="Phosphatidylinositol 3-/4-kinase, catalytic domain"/>
    <property type="match status" value="1"/>
</dbReference>
<dbReference type="AlphaFoldDB" id="A0A430QUE7"/>
<dbReference type="PROSITE" id="PS50290">
    <property type="entry name" value="PI3_4_KINASE_3"/>
    <property type="match status" value="1"/>
</dbReference>
<feature type="domain" description="PI3K/PI4K catalytic" evidence="9">
    <location>
        <begin position="1"/>
        <end position="392"/>
    </location>
</feature>
<dbReference type="SUPFAM" id="SSF56112">
    <property type="entry name" value="Protein kinase-like (PK-like)"/>
    <property type="match status" value="1"/>
</dbReference>
<dbReference type="InterPro" id="IPR036940">
    <property type="entry name" value="PI3/4_kinase_cat_sf"/>
</dbReference>
<dbReference type="EMBL" id="QMKO01000281">
    <property type="protein sequence ID" value="RTG91312.1"/>
    <property type="molecule type" value="Genomic_DNA"/>
</dbReference>
<dbReference type="Pfam" id="PF00454">
    <property type="entry name" value="PI3_PI4_kinase"/>
    <property type="match status" value="1"/>
</dbReference>
<evidence type="ECO:0000313" key="10">
    <source>
        <dbReference type="EMBL" id="RTG91312.1"/>
    </source>
</evidence>
<evidence type="ECO:0000256" key="6">
    <source>
        <dbReference type="ARBA" id="ARBA00023242"/>
    </source>
</evidence>
<proteinExistence type="predicted"/>
<feature type="coiled-coil region" evidence="8">
    <location>
        <begin position="131"/>
        <end position="158"/>
    </location>
</feature>
<keyword evidence="2" id="KW-0723">Serine/threonine-protein kinase</keyword>
<dbReference type="GO" id="GO:0000077">
    <property type="term" value="P:DNA damage checkpoint signaling"/>
    <property type="evidence" value="ECO:0007669"/>
    <property type="project" value="TreeGrafter"/>
</dbReference>
<accession>A0A430QUE7</accession>